<feature type="compositionally biased region" description="Basic and acidic residues" evidence="8">
    <location>
        <begin position="11"/>
        <end position="22"/>
    </location>
</feature>
<comment type="subcellular location">
    <subcellularLocation>
        <location evidence="2">Cytoplasm</location>
        <location evidence="2">Cytosol</location>
    </subcellularLocation>
</comment>
<feature type="region of interest" description="Disordered" evidence="8">
    <location>
        <begin position="1"/>
        <end position="78"/>
    </location>
</feature>
<gene>
    <name evidence="10" type="ORF">COCON_G00008640</name>
</gene>
<proteinExistence type="predicted"/>
<feature type="region of interest" description="Disordered" evidence="8">
    <location>
        <begin position="108"/>
        <end position="142"/>
    </location>
</feature>
<dbReference type="EMBL" id="JAFJMO010000001">
    <property type="protein sequence ID" value="KAJ8288205.1"/>
    <property type="molecule type" value="Genomic_DNA"/>
</dbReference>
<dbReference type="PANTHER" id="PTHR35671:SF1">
    <property type="entry name" value="PROTEIN TOPAZ1"/>
    <property type="match status" value="1"/>
</dbReference>
<feature type="compositionally biased region" description="Polar residues" evidence="8">
    <location>
        <begin position="108"/>
        <end position="122"/>
    </location>
</feature>
<evidence type="ECO:0000313" key="10">
    <source>
        <dbReference type="EMBL" id="KAJ8288205.1"/>
    </source>
</evidence>
<dbReference type="AlphaFoldDB" id="A0A9Q1E233"/>
<organism evidence="10 11">
    <name type="scientific">Conger conger</name>
    <name type="common">Conger eel</name>
    <name type="synonym">Muraena conger</name>
    <dbReference type="NCBI Taxonomy" id="82655"/>
    <lineage>
        <taxon>Eukaryota</taxon>
        <taxon>Metazoa</taxon>
        <taxon>Chordata</taxon>
        <taxon>Craniata</taxon>
        <taxon>Vertebrata</taxon>
        <taxon>Euteleostomi</taxon>
        <taxon>Actinopterygii</taxon>
        <taxon>Neopterygii</taxon>
        <taxon>Teleostei</taxon>
        <taxon>Anguilliformes</taxon>
        <taxon>Congridae</taxon>
        <taxon>Conger</taxon>
    </lineage>
</organism>
<name>A0A9Q1E233_CONCO</name>
<keyword evidence="6" id="KW-0744">Spermatogenesis</keyword>
<keyword evidence="5" id="KW-0221">Differentiation</keyword>
<evidence type="ECO:0000313" key="11">
    <source>
        <dbReference type="Proteomes" id="UP001152803"/>
    </source>
</evidence>
<dbReference type="OrthoDB" id="8859650at2759"/>
<evidence type="ECO:0000256" key="6">
    <source>
        <dbReference type="ARBA" id="ARBA00022871"/>
    </source>
</evidence>
<evidence type="ECO:0000259" key="9">
    <source>
        <dbReference type="Pfam" id="PF14669"/>
    </source>
</evidence>
<feature type="compositionally biased region" description="Basic and acidic residues" evidence="8">
    <location>
        <begin position="52"/>
        <end position="66"/>
    </location>
</feature>
<keyword evidence="11" id="KW-1185">Reference proteome</keyword>
<comment type="caution">
    <text evidence="10">The sequence shown here is derived from an EMBL/GenBank/DDBJ whole genome shotgun (WGS) entry which is preliminary data.</text>
</comment>
<dbReference type="Proteomes" id="UP001152803">
    <property type="component" value="Unassembled WGS sequence"/>
</dbReference>
<dbReference type="InterPro" id="IPR029435">
    <property type="entry name" value="TOPAZ1_dom"/>
</dbReference>
<evidence type="ECO:0000256" key="2">
    <source>
        <dbReference type="ARBA" id="ARBA00004514"/>
    </source>
</evidence>
<dbReference type="GO" id="GO:0048137">
    <property type="term" value="P:spermatocyte division"/>
    <property type="evidence" value="ECO:0007669"/>
    <property type="project" value="TreeGrafter"/>
</dbReference>
<dbReference type="InterPro" id="IPR038952">
    <property type="entry name" value="TOPAZ1"/>
</dbReference>
<dbReference type="GO" id="GO:0030154">
    <property type="term" value="P:cell differentiation"/>
    <property type="evidence" value="ECO:0007669"/>
    <property type="project" value="UniProtKB-KW"/>
</dbReference>
<comment type="function">
    <text evidence="1">Important for normal spermatogenesis and male fertility. Specifically required for progression to the post-meiotic stages of spermatocyte development. Seems to be necessary for normal expression levels of a number of testis-expressed gene transcripts, although its role in this process is unclear.</text>
</comment>
<evidence type="ECO:0000256" key="4">
    <source>
        <dbReference type="ARBA" id="ARBA00022490"/>
    </source>
</evidence>
<evidence type="ECO:0000256" key="7">
    <source>
        <dbReference type="ARBA" id="ARBA00031943"/>
    </source>
</evidence>
<accession>A0A9Q1E233</accession>
<reference evidence="10" key="1">
    <citation type="journal article" date="2023" name="Science">
        <title>Genome structures resolve the early diversification of teleost fishes.</title>
        <authorList>
            <person name="Parey E."/>
            <person name="Louis A."/>
            <person name="Montfort J."/>
            <person name="Bouchez O."/>
            <person name="Roques C."/>
            <person name="Iampietro C."/>
            <person name="Lluch J."/>
            <person name="Castinel A."/>
            <person name="Donnadieu C."/>
            <person name="Desvignes T."/>
            <person name="Floi Bucao C."/>
            <person name="Jouanno E."/>
            <person name="Wen M."/>
            <person name="Mejri S."/>
            <person name="Dirks R."/>
            <person name="Jansen H."/>
            <person name="Henkel C."/>
            <person name="Chen W.J."/>
            <person name="Zahm M."/>
            <person name="Cabau C."/>
            <person name="Klopp C."/>
            <person name="Thompson A.W."/>
            <person name="Robinson-Rechavi M."/>
            <person name="Braasch I."/>
            <person name="Lecointre G."/>
            <person name="Bobe J."/>
            <person name="Postlethwait J.H."/>
            <person name="Berthelot C."/>
            <person name="Roest Crollius H."/>
            <person name="Guiguen Y."/>
        </authorList>
    </citation>
    <scope>NUCLEOTIDE SEQUENCE</scope>
    <source>
        <strain evidence="10">Concon-B</strain>
    </source>
</reference>
<feature type="compositionally biased region" description="Polar residues" evidence="8">
    <location>
        <begin position="1"/>
        <end position="10"/>
    </location>
</feature>
<protein>
    <recommendedName>
        <fullName evidence="3">Protein TOPAZ1</fullName>
    </recommendedName>
    <alternativeName>
        <fullName evidence="7">Testis- and ovary-specific PAZ domain-containing protein 1</fullName>
    </alternativeName>
</protein>
<evidence type="ECO:0000256" key="3">
    <source>
        <dbReference type="ARBA" id="ARBA00016464"/>
    </source>
</evidence>
<feature type="domain" description="Protein TOPAZ1" evidence="9">
    <location>
        <begin position="618"/>
        <end position="792"/>
    </location>
</feature>
<dbReference type="Pfam" id="PF14669">
    <property type="entry name" value="Asp_Glu_race_2"/>
    <property type="match status" value="1"/>
</dbReference>
<dbReference type="GO" id="GO:0005829">
    <property type="term" value="C:cytosol"/>
    <property type="evidence" value="ECO:0007669"/>
    <property type="project" value="UniProtKB-SubCell"/>
</dbReference>
<sequence>MDSSPSQSEGSDFRDDAEHLRTSETNGSISETPESSGLLNGSSQSTQIMLELQHDGRSAEAVELQHDPTSCSPANGHPSEIVQEQGTCTEEIAETQLCESNCFSRQKLQQTKSPSKQSGSSVDQDERPTRTNPPTCSRLLNDTADSPTWERCAMPSGLAQVELSPCVSQAQSLEVNTALVHGWSVDDTSSMSSDDDLMDEVFAPCGEIMCEIRDVGRSCRSSAPDEVGPSGEAIDLLKAYEQDAIVLDVIQDDPELFGDVPEVPNVVPVMKSGIPSVSTFIHPMKMYTMKNNQKIIWDTAKLSATGRDNLGQQDDKKGVGRILLPVQIDGERPILNGQVGEGVHTESSVPAQSTAESAQSSEWLWPDFATSVQGNARLNSATAGAFTTDAGLDGDPMQTLVTNDLCAQSAVWTARSFSNQGEGSEKYCRYYFSEQHICFRKSCWYRHLPAEGDEKFCMAAVRRLCSGQPCHLHRAATVFTEYYQQCAPGVHFETHTLKSLLSALFSQGIVKDVLSVLRVMTYHQILPPVEFILSLFERVSVWGLQIAVSDLIDLTGKCVEAGLVLTTENFEYMQHRLELLQATSSQMEVFMTVKYRALETAVTWKPEVGHLPIALAEVECCKEQQDWSKLGALFSSMCTSKASLAELNHLSGSIAMALLMDTPLTSPFPFCQFLEAVCQGASLGGLVKSLLGRIGVSLMLRYYKTQQWTKGKKLLDALNALKVNYSTFKGLIAGESSVSRCRIISMAAEVFLSCGSMENALRVLKDNEWILRSLLWQCEEADIAHRQSVLCRLAECTTQKNMFTETLEILTNLPDLADVPDGTDAVDPSQYSIFHWHLKACLEKQNLIVGSNIVEVMFTKKIEVDVCLLRSLVHKLGKQNSWQKARSLYKSALSVGCYPQTQMNKYCRILPVPHSLSEIEMTLALEMFMVSNASDIQNPGFFPHALQIVLKGKGGTELVSETDHHAAISRLLSAAQTANPKLVIKYATVSVNKEQVFTLDSLSAYKWLSQNLNWASKVWLSSDSKPETDFSPQALST</sequence>
<feature type="compositionally biased region" description="Polar residues" evidence="8">
    <location>
        <begin position="23"/>
        <end position="48"/>
    </location>
</feature>
<feature type="compositionally biased region" description="Polar residues" evidence="8">
    <location>
        <begin position="130"/>
        <end position="142"/>
    </location>
</feature>
<keyword evidence="4" id="KW-0963">Cytoplasm</keyword>
<dbReference type="PANTHER" id="PTHR35671">
    <property type="entry name" value="PROTEIN TOPAZ1"/>
    <property type="match status" value="1"/>
</dbReference>
<evidence type="ECO:0000256" key="5">
    <source>
        <dbReference type="ARBA" id="ARBA00022782"/>
    </source>
</evidence>
<evidence type="ECO:0000256" key="1">
    <source>
        <dbReference type="ARBA" id="ARBA00002132"/>
    </source>
</evidence>
<evidence type="ECO:0000256" key="8">
    <source>
        <dbReference type="SAM" id="MobiDB-lite"/>
    </source>
</evidence>